<dbReference type="EMBL" id="QUAK01000113">
    <property type="protein sequence ID" value="RFU84773.1"/>
    <property type="molecule type" value="Genomic_DNA"/>
</dbReference>
<evidence type="ECO:0008006" key="4">
    <source>
        <dbReference type="Google" id="ProtNLM"/>
    </source>
</evidence>
<feature type="transmembrane region" description="Helical" evidence="1">
    <location>
        <begin position="93"/>
        <end position="121"/>
    </location>
</feature>
<dbReference type="OrthoDB" id="4338760at2"/>
<dbReference type="InterPro" id="IPR046095">
    <property type="entry name" value="DUF6113"/>
</dbReference>
<feature type="transmembrane region" description="Helical" evidence="1">
    <location>
        <begin position="40"/>
        <end position="57"/>
    </location>
</feature>
<dbReference type="AlphaFoldDB" id="A0A372M2S8"/>
<gene>
    <name evidence="2" type="ORF">DY218_20925</name>
</gene>
<evidence type="ECO:0000313" key="3">
    <source>
        <dbReference type="Proteomes" id="UP000263094"/>
    </source>
</evidence>
<name>A0A372M2S8_9ACTN</name>
<keyword evidence="1" id="KW-1133">Transmembrane helix</keyword>
<accession>A0A372M2S8</accession>
<keyword evidence="1" id="KW-0812">Transmembrane</keyword>
<dbReference type="Pfam" id="PF19608">
    <property type="entry name" value="DUF6113"/>
    <property type="match status" value="1"/>
</dbReference>
<proteinExistence type="predicted"/>
<reference evidence="2 3" key="1">
    <citation type="submission" date="2018-08" db="EMBL/GenBank/DDBJ databases">
        <title>Isolation, diversity and antifungal activity of Actinobacteria from wheat.</title>
        <authorList>
            <person name="Han C."/>
        </authorList>
    </citation>
    <scope>NUCLEOTIDE SEQUENCE [LARGE SCALE GENOMIC DNA]</scope>
    <source>
        <strain evidence="2 3">NEAU-YY421</strain>
    </source>
</reference>
<evidence type="ECO:0000313" key="2">
    <source>
        <dbReference type="EMBL" id="RFU84773.1"/>
    </source>
</evidence>
<keyword evidence="3" id="KW-1185">Reference proteome</keyword>
<protein>
    <recommendedName>
        <fullName evidence="4">Integral membrane protein</fullName>
    </recommendedName>
</protein>
<evidence type="ECO:0000256" key="1">
    <source>
        <dbReference type="SAM" id="Phobius"/>
    </source>
</evidence>
<dbReference type="Proteomes" id="UP000263094">
    <property type="component" value="Unassembled WGS sequence"/>
</dbReference>
<comment type="caution">
    <text evidence="2">The sequence shown here is derived from an EMBL/GenBank/DDBJ whole genome shotgun (WGS) entry which is preliminary data.</text>
</comment>
<organism evidence="2 3">
    <name type="scientific">Streptomyces triticagri</name>
    <dbReference type="NCBI Taxonomy" id="2293568"/>
    <lineage>
        <taxon>Bacteria</taxon>
        <taxon>Bacillati</taxon>
        <taxon>Actinomycetota</taxon>
        <taxon>Actinomycetes</taxon>
        <taxon>Kitasatosporales</taxon>
        <taxon>Streptomycetaceae</taxon>
        <taxon>Streptomyces</taxon>
    </lineage>
</organism>
<sequence length="133" mass="13339">MSPSRPPLVEPLRPGRIAVHILLLLAGALAGLAGALVQGGLFPGGLLLALLGAAGLFHGGSRLLESRAGALSPGAGWLLMVLLLTSSRSEGDFVFAAGLGSYLYLLGGIAVAVICATLGSVRQPDSSATRLGR</sequence>
<keyword evidence="1" id="KW-0472">Membrane</keyword>